<accession>A0A1U7D8X4</accession>
<feature type="compositionally biased region" description="Basic and acidic residues" evidence="1">
    <location>
        <begin position="68"/>
        <end position="78"/>
    </location>
</feature>
<proteinExistence type="predicted"/>
<evidence type="ECO:0000313" key="3">
    <source>
        <dbReference type="Proteomes" id="UP000186559"/>
    </source>
</evidence>
<evidence type="ECO:0000313" key="2">
    <source>
        <dbReference type="EMBL" id="APX24516.1"/>
    </source>
</evidence>
<organism evidence="2 3">
    <name type="scientific">Salipiger profundus</name>
    <dbReference type="NCBI Taxonomy" id="1229727"/>
    <lineage>
        <taxon>Bacteria</taxon>
        <taxon>Pseudomonadati</taxon>
        <taxon>Pseudomonadota</taxon>
        <taxon>Alphaproteobacteria</taxon>
        <taxon>Rhodobacterales</taxon>
        <taxon>Roseobacteraceae</taxon>
        <taxon>Salipiger</taxon>
    </lineage>
</organism>
<dbReference type="KEGG" id="tpro:Ga0080559_TMP3720"/>
<dbReference type="STRING" id="1229727.Ga0080559_TMP3720"/>
<sequence>MVHLVSHKLESPAIFLLRERGELVAHGGPPDNSSRITRPGVLPRYLGFRAISSHGMRSRGVRPARVPEVPHRWADRGRAGKGKRAMRVVQFRSAILTIVLRRSNG</sequence>
<evidence type="ECO:0000256" key="1">
    <source>
        <dbReference type="SAM" id="MobiDB-lite"/>
    </source>
</evidence>
<dbReference type="Proteomes" id="UP000186559">
    <property type="component" value="Chromosome"/>
</dbReference>
<dbReference type="AlphaFoldDB" id="A0A1U7D8X4"/>
<gene>
    <name evidence="2" type="ORF">Ga0080559_TMP3720</name>
</gene>
<name>A0A1U7D8X4_9RHOB</name>
<keyword evidence="3" id="KW-1185">Reference proteome</keyword>
<feature type="region of interest" description="Disordered" evidence="1">
    <location>
        <begin position="57"/>
        <end position="80"/>
    </location>
</feature>
<protein>
    <submittedName>
        <fullName evidence="2">Uncharacterized protein</fullName>
    </submittedName>
</protein>
<dbReference type="EMBL" id="CP014796">
    <property type="protein sequence ID" value="APX24516.1"/>
    <property type="molecule type" value="Genomic_DNA"/>
</dbReference>
<reference evidence="2 3" key="1">
    <citation type="submission" date="2016-03" db="EMBL/GenBank/DDBJ databases">
        <title>Deep-sea bacteria in the southern Pacific.</title>
        <authorList>
            <person name="Tang K."/>
        </authorList>
    </citation>
    <scope>NUCLEOTIDE SEQUENCE [LARGE SCALE GENOMIC DNA]</scope>
    <source>
        <strain evidence="2 3">JLT2016</strain>
    </source>
</reference>